<accession>A0A955ECW0</accession>
<evidence type="ECO:0000259" key="2">
    <source>
        <dbReference type="Pfam" id="PF00892"/>
    </source>
</evidence>
<feature type="transmembrane region" description="Helical" evidence="1">
    <location>
        <begin position="269"/>
        <end position="290"/>
    </location>
</feature>
<dbReference type="EMBL" id="JAGQNX010000052">
    <property type="protein sequence ID" value="MCA9308233.1"/>
    <property type="molecule type" value="Genomic_DNA"/>
</dbReference>
<proteinExistence type="predicted"/>
<gene>
    <name evidence="3" type="ORF">KC980_01860</name>
</gene>
<dbReference type="GO" id="GO:0016020">
    <property type="term" value="C:membrane"/>
    <property type="evidence" value="ECO:0007669"/>
    <property type="project" value="InterPro"/>
</dbReference>
<keyword evidence="1" id="KW-1133">Transmembrane helix</keyword>
<dbReference type="PANTHER" id="PTHR22911:SF79">
    <property type="entry name" value="MOBA-LIKE NTP TRANSFERASE DOMAIN-CONTAINING PROTEIN"/>
    <property type="match status" value="1"/>
</dbReference>
<dbReference type="SUPFAM" id="SSF103481">
    <property type="entry name" value="Multidrug resistance efflux transporter EmrE"/>
    <property type="match status" value="2"/>
</dbReference>
<feature type="transmembrane region" description="Helical" evidence="1">
    <location>
        <begin position="96"/>
        <end position="118"/>
    </location>
</feature>
<protein>
    <submittedName>
        <fullName evidence="3">DMT family transporter</fullName>
    </submittedName>
</protein>
<feature type="domain" description="EamA" evidence="2">
    <location>
        <begin position="8"/>
        <end position="141"/>
    </location>
</feature>
<evidence type="ECO:0000256" key="1">
    <source>
        <dbReference type="SAM" id="Phobius"/>
    </source>
</evidence>
<feature type="domain" description="EamA" evidence="2">
    <location>
        <begin position="151"/>
        <end position="280"/>
    </location>
</feature>
<keyword evidence="1" id="KW-0812">Transmembrane</keyword>
<comment type="caution">
    <text evidence="3">The sequence shown here is derived from an EMBL/GenBank/DDBJ whole genome shotgun (WGS) entry which is preliminary data.</text>
</comment>
<dbReference type="InterPro" id="IPR000620">
    <property type="entry name" value="EamA_dom"/>
</dbReference>
<feature type="transmembrane region" description="Helical" evidence="1">
    <location>
        <begin position="69"/>
        <end position="90"/>
    </location>
</feature>
<feature type="transmembrane region" description="Helical" evidence="1">
    <location>
        <begin position="125"/>
        <end position="144"/>
    </location>
</feature>
<evidence type="ECO:0000313" key="3">
    <source>
        <dbReference type="EMBL" id="MCA9308233.1"/>
    </source>
</evidence>
<dbReference type="InterPro" id="IPR037185">
    <property type="entry name" value="EmrE-like"/>
</dbReference>
<reference evidence="3" key="2">
    <citation type="journal article" date="2021" name="Microbiome">
        <title>Successional dynamics and alternative stable states in a saline activated sludge microbial community over 9 years.</title>
        <authorList>
            <person name="Wang Y."/>
            <person name="Ye J."/>
            <person name="Ju F."/>
            <person name="Liu L."/>
            <person name="Boyd J.A."/>
            <person name="Deng Y."/>
            <person name="Parks D.H."/>
            <person name="Jiang X."/>
            <person name="Yin X."/>
            <person name="Woodcroft B.J."/>
            <person name="Tyson G.W."/>
            <person name="Hugenholtz P."/>
            <person name="Polz M.F."/>
            <person name="Zhang T."/>
        </authorList>
    </citation>
    <scope>NUCLEOTIDE SEQUENCE</scope>
    <source>
        <strain evidence="3">HKST-UBA79</strain>
    </source>
</reference>
<feature type="transmembrane region" description="Helical" evidence="1">
    <location>
        <begin position="12"/>
        <end position="30"/>
    </location>
</feature>
<reference evidence="3" key="1">
    <citation type="submission" date="2020-04" db="EMBL/GenBank/DDBJ databases">
        <authorList>
            <person name="Zhang T."/>
        </authorList>
    </citation>
    <scope>NUCLEOTIDE SEQUENCE</scope>
    <source>
        <strain evidence="3">HKST-UBA79</strain>
    </source>
</reference>
<keyword evidence="1" id="KW-0472">Membrane</keyword>
<organism evidence="3 4">
    <name type="scientific">candidate division WWE3 bacterium</name>
    <dbReference type="NCBI Taxonomy" id="2053526"/>
    <lineage>
        <taxon>Bacteria</taxon>
        <taxon>Katanobacteria</taxon>
    </lineage>
</organism>
<sequence length="296" mass="32562">MLDSRTLKGYSLILLAAVGFGSYGVWARYIGGDFGVYYHAWIRSVMVLLIILPVGYFTKQFKRVDAVDLKWLLVPVFCGIFTQAPIYYAFNNMDIGTATLLFFAMFLITSYVIGSALFGEKLTHIKVFSLIVGLLGLVLVFGISLGKFSLLAIMLASLTGIASGGEVVFSKKTSSKYSSLQINLYVWLGILITHLPTSLLVGETQLVPQFNFIWFSMLAYSVVGLLSFWLVIEGFKTVDASIGSLIGLMEVVFGVLFGVVLFGESLTSTFLLGGLLILVAGMLPDLYELLKVRYKH</sequence>
<dbReference type="AlphaFoldDB" id="A0A955ECW0"/>
<dbReference type="Proteomes" id="UP000740557">
    <property type="component" value="Unassembled WGS sequence"/>
</dbReference>
<feature type="transmembrane region" description="Helical" evidence="1">
    <location>
        <begin position="36"/>
        <end position="57"/>
    </location>
</feature>
<feature type="transmembrane region" description="Helical" evidence="1">
    <location>
        <begin position="182"/>
        <end position="201"/>
    </location>
</feature>
<feature type="transmembrane region" description="Helical" evidence="1">
    <location>
        <begin position="244"/>
        <end position="263"/>
    </location>
</feature>
<evidence type="ECO:0000313" key="4">
    <source>
        <dbReference type="Proteomes" id="UP000740557"/>
    </source>
</evidence>
<feature type="transmembrane region" description="Helical" evidence="1">
    <location>
        <begin position="150"/>
        <end position="170"/>
    </location>
</feature>
<feature type="transmembrane region" description="Helical" evidence="1">
    <location>
        <begin position="213"/>
        <end position="232"/>
    </location>
</feature>
<name>A0A955ECW0_UNCKA</name>
<dbReference type="Pfam" id="PF00892">
    <property type="entry name" value="EamA"/>
    <property type="match status" value="2"/>
</dbReference>
<dbReference type="PANTHER" id="PTHR22911">
    <property type="entry name" value="ACYL-MALONYL CONDENSING ENZYME-RELATED"/>
    <property type="match status" value="1"/>
</dbReference>